<dbReference type="PROSITE" id="PS50929">
    <property type="entry name" value="ABC_TM1F"/>
    <property type="match status" value="1"/>
</dbReference>
<reference evidence="12" key="1">
    <citation type="submission" date="2018-05" db="EMBL/GenBank/DDBJ databases">
        <authorList>
            <person name="Lanie J.A."/>
            <person name="Ng W.-L."/>
            <person name="Kazmierczak K.M."/>
            <person name="Andrzejewski T.M."/>
            <person name="Davidsen T.M."/>
            <person name="Wayne K.J."/>
            <person name="Tettelin H."/>
            <person name="Glass J.I."/>
            <person name="Rusch D."/>
            <person name="Podicherti R."/>
            <person name="Tsui H.-C.T."/>
            <person name="Winkler M.E."/>
        </authorList>
    </citation>
    <scope>NUCLEOTIDE SEQUENCE</scope>
</reference>
<evidence type="ECO:0008006" key="13">
    <source>
        <dbReference type="Google" id="ProtNLM"/>
    </source>
</evidence>
<dbReference type="Pfam" id="PF00664">
    <property type="entry name" value="ABC_membrane"/>
    <property type="match status" value="1"/>
</dbReference>
<keyword evidence="4 9" id="KW-0812">Transmembrane</keyword>
<feature type="transmembrane region" description="Helical" evidence="9">
    <location>
        <begin position="202"/>
        <end position="222"/>
    </location>
</feature>
<feature type="domain" description="ABC transmembrane type-1" evidence="11">
    <location>
        <begin position="1"/>
        <end position="233"/>
    </location>
</feature>
<evidence type="ECO:0000256" key="9">
    <source>
        <dbReference type="SAM" id="Phobius"/>
    </source>
</evidence>
<evidence type="ECO:0000259" key="10">
    <source>
        <dbReference type="PROSITE" id="PS50893"/>
    </source>
</evidence>
<dbReference type="InterPro" id="IPR011527">
    <property type="entry name" value="ABC1_TM_dom"/>
</dbReference>
<dbReference type="PROSITE" id="PS50893">
    <property type="entry name" value="ABC_TRANSPORTER_2"/>
    <property type="match status" value="1"/>
</dbReference>
<dbReference type="GO" id="GO:0140359">
    <property type="term" value="F:ABC-type transporter activity"/>
    <property type="evidence" value="ECO:0007669"/>
    <property type="project" value="InterPro"/>
</dbReference>
<accession>A0A382DME9</accession>
<dbReference type="InterPro" id="IPR003593">
    <property type="entry name" value="AAA+_ATPase"/>
</dbReference>
<keyword evidence="6" id="KW-0067">ATP-binding</keyword>
<keyword evidence="3" id="KW-1003">Cell membrane</keyword>
<evidence type="ECO:0000256" key="1">
    <source>
        <dbReference type="ARBA" id="ARBA00004651"/>
    </source>
</evidence>
<dbReference type="InterPro" id="IPR027417">
    <property type="entry name" value="P-loop_NTPase"/>
</dbReference>
<evidence type="ECO:0000256" key="8">
    <source>
        <dbReference type="ARBA" id="ARBA00023136"/>
    </source>
</evidence>
<evidence type="ECO:0000256" key="2">
    <source>
        <dbReference type="ARBA" id="ARBA00022448"/>
    </source>
</evidence>
<dbReference type="Pfam" id="PF00005">
    <property type="entry name" value="ABC_tran"/>
    <property type="match status" value="1"/>
</dbReference>
<dbReference type="InterPro" id="IPR017871">
    <property type="entry name" value="ABC_transporter-like_CS"/>
</dbReference>
<dbReference type="SUPFAM" id="SSF52540">
    <property type="entry name" value="P-loop containing nucleoside triphosphate hydrolases"/>
    <property type="match status" value="1"/>
</dbReference>
<sequence length="500" mass="54601">FQSLTMLRLEVRMGSSLQPAMWDRLLNLPIRFFRQHTAGDLMLRGSAIDQIRQVLTGAAMGTLMMGLFSVFFVGQLLYYSFQLGVIAIGFAFVALLVSSVAAYLKLRIERRLMATEGQLSSLVLQMLTGLAKLRVAGAESRTLAEWARRFSDQVKLSINADRIDAVVGTILTGLPIVGSMGLFFSATVLTQQALDVGGPPPITVGTFVAFTTAFGILLSQVVQLGNTALSMLSVIPLYERAMPILTETKENDATKSSVSTLSGEVEVSHVSFRYHDDGPLILNDVSINIPAESYVAFVGPSGSGKSTLLRLMIGLESPSNGSIYYDGRDLSELDTQQLRRNCGIVIQNGRIREGSIYDNIVGSHPLTESDAWDAVRMAGFEEDIRAMPMGMHTVLQQGGGTLSGGQRQRLMIARAMVTRPRLFFFDEATSALDNRTQSIVTESLKDLQATRVTIAHRLSTIQDADNIYVLVAGQVVQFGTYDSLLSQQGHFSDLAKRQLL</sequence>
<evidence type="ECO:0000256" key="6">
    <source>
        <dbReference type="ARBA" id="ARBA00022840"/>
    </source>
</evidence>
<dbReference type="SMART" id="SM00382">
    <property type="entry name" value="AAA"/>
    <property type="match status" value="1"/>
</dbReference>
<evidence type="ECO:0000256" key="4">
    <source>
        <dbReference type="ARBA" id="ARBA00022692"/>
    </source>
</evidence>
<dbReference type="EMBL" id="UINC01040157">
    <property type="protein sequence ID" value="SVB39636.1"/>
    <property type="molecule type" value="Genomic_DNA"/>
</dbReference>
<dbReference type="InterPro" id="IPR039421">
    <property type="entry name" value="Type_1_exporter"/>
</dbReference>
<proteinExistence type="predicted"/>
<feature type="transmembrane region" description="Helical" evidence="9">
    <location>
        <begin position="165"/>
        <end position="190"/>
    </location>
</feature>
<gene>
    <name evidence="12" type="ORF">METZ01_LOCUS192490</name>
</gene>
<evidence type="ECO:0000256" key="3">
    <source>
        <dbReference type="ARBA" id="ARBA00022475"/>
    </source>
</evidence>
<dbReference type="GO" id="GO:0005524">
    <property type="term" value="F:ATP binding"/>
    <property type="evidence" value="ECO:0007669"/>
    <property type="project" value="UniProtKB-KW"/>
</dbReference>
<keyword evidence="8 9" id="KW-0472">Membrane</keyword>
<name>A0A382DME9_9ZZZZ</name>
<feature type="transmembrane region" description="Helical" evidence="9">
    <location>
        <begin position="54"/>
        <end position="77"/>
    </location>
</feature>
<dbReference type="PROSITE" id="PS00211">
    <property type="entry name" value="ABC_TRANSPORTER_1"/>
    <property type="match status" value="1"/>
</dbReference>
<evidence type="ECO:0000313" key="12">
    <source>
        <dbReference type="EMBL" id="SVB39636.1"/>
    </source>
</evidence>
<evidence type="ECO:0000259" key="11">
    <source>
        <dbReference type="PROSITE" id="PS50929"/>
    </source>
</evidence>
<dbReference type="SUPFAM" id="SSF90123">
    <property type="entry name" value="ABC transporter transmembrane region"/>
    <property type="match status" value="1"/>
</dbReference>
<dbReference type="InterPro" id="IPR003439">
    <property type="entry name" value="ABC_transporter-like_ATP-bd"/>
</dbReference>
<keyword evidence="7 9" id="KW-1133">Transmembrane helix</keyword>
<comment type="subcellular location">
    <subcellularLocation>
        <location evidence="1">Cell membrane</location>
        <topology evidence="1">Multi-pass membrane protein</topology>
    </subcellularLocation>
</comment>
<protein>
    <recommendedName>
        <fullName evidence="13">ABC transporter domain-containing protein</fullName>
    </recommendedName>
</protein>
<dbReference type="AlphaFoldDB" id="A0A382DME9"/>
<organism evidence="12">
    <name type="scientific">marine metagenome</name>
    <dbReference type="NCBI Taxonomy" id="408172"/>
    <lineage>
        <taxon>unclassified sequences</taxon>
        <taxon>metagenomes</taxon>
        <taxon>ecological metagenomes</taxon>
    </lineage>
</organism>
<feature type="domain" description="ABC transporter" evidence="10">
    <location>
        <begin position="265"/>
        <end position="497"/>
    </location>
</feature>
<keyword evidence="2" id="KW-0813">Transport</keyword>
<feature type="transmembrane region" description="Helical" evidence="9">
    <location>
        <begin position="83"/>
        <end position="104"/>
    </location>
</feature>
<dbReference type="PANTHER" id="PTHR24221">
    <property type="entry name" value="ATP-BINDING CASSETTE SUB-FAMILY B"/>
    <property type="match status" value="1"/>
</dbReference>
<dbReference type="PANTHER" id="PTHR24221:SF654">
    <property type="entry name" value="ATP-BINDING CASSETTE SUB-FAMILY B MEMBER 6"/>
    <property type="match status" value="1"/>
</dbReference>
<dbReference type="Gene3D" id="1.20.1560.10">
    <property type="entry name" value="ABC transporter type 1, transmembrane domain"/>
    <property type="match status" value="1"/>
</dbReference>
<feature type="non-terminal residue" evidence="12">
    <location>
        <position position="1"/>
    </location>
</feature>
<dbReference type="GO" id="GO:0005886">
    <property type="term" value="C:plasma membrane"/>
    <property type="evidence" value="ECO:0007669"/>
    <property type="project" value="UniProtKB-SubCell"/>
</dbReference>
<dbReference type="GO" id="GO:0034040">
    <property type="term" value="F:ATPase-coupled lipid transmembrane transporter activity"/>
    <property type="evidence" value="ECO:0007669"/>
    <property type="project" value="TreeGrafter"/>
</dbReference>
<dbReference type="FunFam" id="3.40.50.300:FF:000299">
    <property type="entry name" value="ABC transporter ATP-binding protein/permease"/>
    <property type="match status" value="1"/>
</dbReference>
<dbReference type="InterPro" id="IPR036640">
    <property type="entry name" value="ABC1_TM_sf"/>
</dbReference>
<dbReference type="GO" id="GO:0016887">
    <property type="term" value="F:ATP hydrolysis activity"/>
    <property type="evidence" value="ECO:0007669"/>
    <property type="project" value="InterPro"/>
</dbReference>
<dbReference type="Gene3D" id="3.40.50.300">
    <property type="entry name" value="P-loop containing nucleotide triphosphate hydrolases"/>
    <property type="match status" value="1"/>
</dbReference>
<evidence type="ECO:0000256" key="7">
    <source>
        <dbReference type="ARBA" id="ARBA00022989"/>
    </source>
</evidence>
<keyword evidence="5" id="KW-0547">Nucleotide-binding</keyword>
<evidence type="ECO:0000256" key="5">
    <source>
        <dbReference type="ARBA" id="ARBA00022741"/>
    </source>
</evidence>